<dbReference type="OrthoDB" id="3168838at2759"/>
<gene>
    <name evidence="2" type="ORF">CVT26_007085</name>
</gene>
<feature type="region of interest" description="Disordered" evidence="1">
    <location>
        <begin position="14"/>
        <end position="34"/>
    </location>
</feature>
<organism evidence="2 3">
    <name type="scientific">Gymnopilus dilepis</name>
    <dbReference type="NCBI Taxonomy" id="231916"/>
    <lineage>
        <taxon>Eukaryota</taxon>
        <taxon>Fungi</taxon>
        <taxon>Dikarya</taxon>
        <taxon>Basidiomycota</taxon>
        <taxon>Agaricomycotina</taxon>
        <taxon>Agaricomycetes</taxon>
        <taxon>Agaricomycetidae</taxon>
        <taxon>Agaricales</taxon>
        <taxon>Agaricineae</taxon>
        <taxon>Hymenogastraceae</taxon>
        <taxon>Gymnopilus</taxon>
    </lineage>
</organism>
<accession>A0A409VNM7</accession>
<feature type="compositionally biased region" description="Low complexity" evidence="1">
    <location>
        <begin position="206"/>
        <end position="218"/>
    </location>
</feature>
<feature type="region of interest" description="Disordered" evidence="1">
    <location>
        <begin position="618"/>
        <end position="642"/>
    </location>
</feature>
<name>A0A409VNM7_9AGAR</name>
<sequence>MGLLKRLFSIGSKKNKKQHPPIVHNVPVPEQTWTPMPATAEEDEHEAAVGRLLRSSSARFVEHSGLDYATLPPLPHPINKVIQTPASSTISLESASLSQRGTYNVTVHKRKRHGSTEFPNANSDLGEKAEKKEHRTSLHPVEDSRVLRLRSDPSVASLVELYDEHGKLSNDVFSNSPPSSPRKVKEERAQVKRSGSTLRQLLGAPSSSSGDANTSGSAEGDISWAERFLAETEATSSTSTLDLPTPVTPYQGAGQLLEPEISFVTDGSITNTTFDNPAISSMEVELSIDTSNELDDVYKKNNPYGSSAPNTPQRASQIFGFLTQKKQSKPFSDLERDLPEIPSCFSSPTDEDAALNSASRPRKELPKISFNPSRIPATPIPHLDDTHTNSRPPSTFHSHWEAQEPCSAFSDDSHDPRYVLNNTARVQQDVIPVISASEQEEKQNAIKVIMNGPTKVIVTAPTPSTNHDGPSRLPRGPRAYPRRTSSGRRRRSALVEVSNSSNSADPFDSHQRGPSPRRSSSRSSSRSSEARYEHNVQYTSKSKRSELPSGYKKENQLTLSAKPDLPSTPIRSNATGPRSLLRHVVEQSIFRPPAGMVPSPASSSDMSPVGRQMMMDVRQQRMRAREADRARFGLERNAPNRI</sequence>
<feature type="region of interest" description="Disordered" evidence="1">
    <location>
        <begin position="457"/>
        <end position="551"/>
    </location>
</feature>
<evidence type="ECO:0000313" key="3">
    <source>
        <dbReference type="Proteomes" id="UP000284706"/>
    </source>
</evidence>
<protein>
    <submittedName>
        <fullName evidence="2">Uncharacterized protein</fullName>
    </submittedName>
</protein>
<feature type="region of interest" description="Disordered" evidence="1">
    <location>
        <begin position="556"/>
        <end position="575"/>
    </location>
</feature>
<dbReference type="InParanoid" id="A0A409VNM7"/>
<dbReference type="EMBL" id="NHYE01005606">
    <property type="protein sequence ID" value="PPQ67885.1"/>
    <property type="molecule type" value="Genomic_DNA"/>
</dbReference>
<reference evidence="2 3" key="1">
    <citation type="journal article" date="2018" name="Evol. Lett.">
        <title>Horizontal gene cluster transfer increased hallucinogenic mushroom diversity.</title>
        <authorList>
            <person name="Reynolds H.T."/>
            <person name="Vijayakumar V."/>
            <person name="Gluck-Thaler E."/>
            <person name="Korotkin H.B."/>
            <person name="Matheny P.B."/>
            <person name="Slot J.C."/>
        </authorList>
    </citation>
    <scope>NUCLEOTIDE SEQUENCE [LARGE SCALE GENOMIC DNA]</scope>
    <source>
        <strain evidence="2 3">SRW20</strain>
    </source>
</reference>
<feature type="region of interest" description="Disordered" evidence="1">
    <location>
        <begin position="168"/>
        <end position="219"/>
    </location>
</feature>
<keyword evidence="3" id="KW-1185">Reference proteome</keyword>
<dbReference type="Proteomes" id="UP000284706">
    <property type="component" value="Unassembled WGS sequence"/>
</dbReference>
<feature type="compositionally biased region" description="Basic and acidic residues" evidence="1">
    <location>
        <begin position="125"/>
        <end position="145"/>
    </location>
</feature>
<feature type="region of interest" description="Disordered" evidence="1">
    <location>
        <begin position="110"/>
        <end position="145"/>
    </location>
</feature>
<evidence type="ECO:0000256" key="1">
    <source>
        <dbReference type="SAM" id="MobiDB-lite"/>
    </source>
</evidence>
<feature type="compositionally biased region" description="Low complexity" evidence="1">
    <location>
        <begin position="514"/>
        <end position="527"/>
    </location>
</feature>
<evidence type="ECO:0000313" key="2">
    <source>
        <dbReference type="EMBL" id="PPQ67885.1"/>
    </source>
</evidence>
<comment type="caution">
    <text evidence="2">The sequence shown here is derived from an EMBL/GenBank/DDBJ whole genome shotgun (WGS) entry which is preliminary data.</text>
</comment>
<dbReference type="AlphaFoldDB" id="A0A409VNM7"/>
<feature type="region of interest" description="Disordered" evidence="1">
    <location>
        <begin position="342"/>
        <end position="398"/>
    </location>
</feature>
<feature type="compositionally biased region" description="Basic and acidic residues" evidence="1">
    <location>
        <begin position="623"/>
        <end position="634"/>
    </location>
</feature>
<dbReference type="STRING" id="231916.A0A409VNM7"/>
<proteinExistence type="predicted"/>